<dbReference type="Gene3D" id="3.40.50.150">
    <property type="entry name" value="Vaccinia Virus protein VP39"/>
    <property type="match status" value="1"/>
</dbReference>
<sequence length="282" mass="30917">MSVDRNAEIPQGLERRAAKRDRVAQIPKWWHSIDLGDGVLTPGHKTPAILEAELHDMDLPSLKGRSVLDIGAWDGFYSFITEQRGAARVVALDHFVWALDPVAAAAFQRHCEREGVVVPPLDSVVGVWDEEGLPGKAGFDLCHEVLASNVETVVADFNTMDLSTLGSFDVVLYLGVIYHEPNPMNALMRLRSITEGVAIIESEMTYFPGREHSPIAEFFPGAELAGDATNWWVPNAACLEGLCRASGFARVEMKKGPPRPFASLAPGSEAVHYRGIFHAFVE</sequence>
<gene>
    <name evidence="1" type="ORF">UFOPK3381_00756</name>
</gene>
<organism evidence="1">
    <name type="scientific">freshwater metagenome</name>
    <dbReference type="NCBI Taxonomy" id="449393"/>
    <lineage>
        <taxon>unclassified sequences</taxon>
        <taxon>metagenomes</taxon>
        <taxon>ecological metagenomes</taxon>
    </lineage>
</organism>
<dbReference type="AlphaFoldDB" id="A0A6J7DID0"/>
<dbReference type="EMBL" id="CAFBLN010000025">
    <property type="protein sequence ID" value="CAB4870191.1"/>
    <property type="molecule type" value="Genomic_DNA"/>
</dbReference>
<dbReference type="InterPro" id="IPR027555">
    <property type="entry name" value="Mo5U34_MeTrfas-like"/>
</dbReference>
<accession>A0A6J7DID0</accession>
<evidence type="ECO:0000313" key="1">
    <source>
        <dbReference type="EMBL" id="CAB4870191.1"/>
    </source>
</evidence>
<dbReference type="SUPFAM" id="SSF53335">
    <property type="entry name" value="S-adenosyl-L-methionine-dependent methyltransferases"/>
    <property type="match status" value="1"/>
</dbReference>
<dbReference type="InterPro" id="IPR029063">
    <property type="entry name" value="SAM-dependent_MTases_sf"/>
</dbReference>
<reference evidence="1" key="1">
    <citation type="submission" date="2020-05" db="EMBL/GenBank/DDBJ databases">
        <authorList>
            <person name="Chiriac C."/>
            <person name="Salcher M."/>
            <person name="Ghai R."/>
            <person name="Kavagutti S V."/>
        </authorList>
    </citation>
    <scope>NUCLEOTIDE SEQUENCE</scope>
</reference>
<proteinExistence type="predicted"/>
<protein>
    <submittedName>
        <fullName evidence="1">Unannotated protein</fullName>
    </submittedName>
</protein>
<dbReference type="Pfam" id="PF08003">
    <property type="entry name" value="Methyltransf_9"/>
    <property type="match status" value="1"/>
</dbReference>
<name>A0A6J7DID0_9ZZZZ</name>